<feature type="compositionally biased region" description="Basic and acidic residues" evidence="2">
    <location>
        <begin position="108"/>
        <end position="117"/>
    </location>
</feature>
<protein>
    <recommendedName>
        <fullName evidence="5">Mto2p-binding domain-containing protein</fullName>
    </recommendedName>
</protein>
<dbReference type="GeneID" id="34526366"/>
<dbReference type="AlphaFoldDB" id="J7S833"/>
<evidence type="ECO:0000313" key="3">
    <source>
        <dbReference type="EMBL" id="CCK70666.1"/>
    </source>
</evidence>
<accession>J7S833</accession>
<dbReference type="RefSeq" id="XP_022464912.1">
    <property type="nucleotide sequence ID" value="XM_022608413.1"/>
</dbReference>
<feature type="region of interest" description="Disordered" evidence="2">
    <location>
        <begin position="1"/>
        <end position="117"/>
    </location>
</feature>
<evidence type="ECO:0000256" key="1">
    <source>
        <dbReference type="SAM" id="Coils"/>
    </source>
</evidence>
<feature type="coiled-coil region" evidence="1">
    <location>
        <begin position="177"/>
        <end position="218"/>
    </location>
</feature>
<proteinExistence type="predicted"/>
<dbReference type="eggNOG" id="ENOG502R9Z8">
    <property type="taxonomic scope" value="Eukaryota"/>
</dbReference>
<keyword evidence="4" id="KW-1185">Reference proteome</keyword>
<sequence>MEQTLQRNSKLAEPLAEDLEERVLSMSLEEGSDSSGTNSNAGHNVEVPENTHSSSQLLDRQTPDGNELEDYESRDESNLKNLSVPTLKEQMTPWRQNNRATANTDGSPIERMDKERGGFPFLGMDKFSIKQTVSDKDLSILQHQLRSSKLRISSLEEIVKGLNTGEFNMTLFDALRKQEARHEIDVLKTNLSKKQSEISELEKQLELSKEECQKLRQDNLDTVEMAEEQLKNWDEVSHKVDFLIADILHNGSHFTEQEAQELNAAKELGHELIIPKLNALGKVIHQSLPQEDVIANSTQLDAKNYITSDEQIGSQMEIEIEQLHKGYEGFIRVISTNLDKSAILEDELKLQLDRQQQLIDKIYAETSIETKRDKSHISNVKSLQELISTLQRTIREKDQEIAMSETKYQQSEGAKKLKLQNAKLNKELVDLKNLEETNQARWEELVTQLEDELRDCNAANSKLADIIKRMSQDISGLQQANERLTNETTDRIEQAKEIQKLAIENESLRSEIRKLELPRKTFTQQRDLEFHNFRQSLLLHLTNVFEVLKRVIKRQSIDQSMKKISTIQQFEGISNLRNVQSKFESLYNFIETALDAVVESYMNLVLDRSDESSYSRQNDESDSSDYQLRVKELQRKWLAERERRKLDSNAAELRIQNLETEAELLRNQLNGSHRSSR</sequence>
<feature type="compositionally biased region" description="Polar residues" evidence="2">
    <location>
        <begin position="33"/>
        <end position="42"/>
    </location>
</feature>
<dbReference type="EMBL" id="HE978318">
    <property type="protein sequence ID" value="CCK70666.1"/>
    <property type="molecule type" value="Genomic_DNA"/>
</dbReference>
<dbReference type="OrthoDB" id="4052563at2759"/>
<evidence type="ECO:0008006" key="5">
    <source>
        <dbReference type="Google" id="ProtNLM"/>
    </source>
</evidence>
<feature type="coiled-coil region" evidence="1">
    <location>
        <begin position="616"/>
        <end position="675"/>
    </location>
</feature>
<name>J7S833_HUIN7</name>
<gene>
    <name evidence="3" type="primary">KNAG0E04130</name>
    <name evidence="3" type="ordered locus">KNAG_0E04130</name>
</gene>
<reference evidence="3 4" key="1">
    <citation type="journal article" date="2011" name="Proc. Natl. Acad. Sci. U.S.A.">
        <title>Evolutionary erosion of yeast sex chromosomes by mating-type switching accidents.</title>
        <authorList>
            <person name="Gordon J.L."/>
            <person name="Armisen D."/>
            <person name="Proux-Wera E."/>
            <person name="Oheigeartaigh S.S."/>
            <person name="Byrne K.P."/>
            <person name="Wolfe K.H."/>
        </authorList>
    </citation>
    <scope>NUCLEOTIDE SEQUENCE [LARGE SCALE GENOMIC DNA]</scope>
    <source>
        <strain evidence="4">ATCC MYA-139 / BCRC 22969 / CBS 8797 / CCRC 22969 / KCTC 17520 / NBRC 10181 / NCYC 3082</strain>
    </source>
</reference>
<evidence type="ECO:0000313" key="4">
    <source>
        <dbReference type="Proteomes" id="UP000006310"/>
    </source>
</evidence>
<dbReference type="KEGG" id="kng:KNAG_0E04130"/>
<feature type="compositionally biased region" description="Polar residues" evidence="2">
    <location>
        <begin position="50"/>
        <end position="59"/>
    </location>
</feature>
<dbReference type="HOGENOM" id="CLU_016740_0_0_1"/>
<evidence type="ECO:0000256" key="2">
    <source>
        <dbReference type="SAM" id="MobiDB-lite"/>
    </source>
</evidence>
<organism evidence="3 4">
    <name type="scientific">Huiozyma naganishii (strain ATCC MYA-139 / BCRC 22969 / CBS 8797 / KCTC 17520 / NBRC 10181 / NCYC 3082 / Yp74L-3)</name>
    <name type="common">Yeast</name>
    <name type="synonym">Kazachstania naganishii</name>
    <dbReference type="NCBI Taxonomy" id="1071383"/>
    <lineage>
        <taxon>Eukaryota</taxon>
        <taxon>Fungi</taxon>
        <taxon>Dikarya</taxon>
        <taxon>Ascomycota</taxon>
        <taxon>Saccharomycotina</taxon>
        <taxon>Saccharomycetes</taxon>
        <taxon>Saccharomycetales</taxon>
        <taxon>Saccharomycetaceae</taxon>
        <taxon>Huiozyma</taxon>
    </lineage>
</organism>
<keyword evidence="1" id="KW-0175">Coiled coil</keyword>
<dbReference type="OMA" id="RKYNTER"/>
<feature type="compositionally biased region" description="Polar residues" evidence="2">
    <location>
        <begin position="93"/>
        <end position="106"/>
    </location>
</feature>
<dbReference type="STRING" id="1071383.J7S833"/>
<reference evidence="4" key="2">
    <citation type="submission" date="2012-08" db="EMBL/GenBank/DDBJ databases">
        <title>Genome sequence of Kazachstania naganishii.</title>
        <authorList>
            <person name="Gordon J.L."/>
            <person name="Armisen D."/>
            <person name="Proux-Wera E."/>
            <person name="OhEigeartaigh S.S."/>
            <person name="Byrne K.P."/>
            <person name="Wolfe K.H."/>
        </authorList>
    </citation>
    <scope>NUCLEOTIDE SEQUENCE [LARGE SCALE GENOMIC DNA]</scope>
    <source>
        <strain evidence="4">ATCC MYA-139 / BCRC 22969 / CBS 8797 / CCRC 22969 / KCTC 17520 / NBRC 10181 / NCYC 3082</strain>
    </source>
</reference>
<dbReference type="Proteomes" id="UP000006310">
    <property type="component" value="Chromosome 5"/>
</dbReference>
<feature type="coiled-coil region" evidence="1">
    <location>
        <begin position="345"/>
        <end position="511"/>
    </location>
</feature>